<reference evidence="1" key="1">
    <citation type="submission" date="2022-04" db="EMBL/GenBank/DDBJ databases">
        <title>A functionally conserved STORR gene fusion in Papaver species that diverged 16.8 million years ago.</title>
        <authorList>
            <person name="Catania T."/>
        </authorList>
    </citation>
    <scope>NUCLEOTIDE SEQUENCE</scope>
    <source>
        <strain evidence="1">S-188037</strain>
    </source>
</reference>
<dbReference type="AlphaFoldDB" id="A0AAD4XKJ3"/>
<feature type="non-terminal residue" evidence="1">
    <location>
        <position position="53"/>
    </location>
</feature>
<sequence>EGTFGLQKQSYIYRGSWWLCGARVDTVCCFQRRAFSQFAYRLSLCIQISYTTQ</sequence>
<organism evidence="1 2">
    <name type="scientific">Papaver atlanticum</name>
    <dbReference type="NCBI Taxonomy" id="357466"/>
    <lineage>
        <taxon>Eukaryota</taxon>
        <taxon>Viridiplantae</taxon>
        <taxon>Streptophyta</taxon>
        <taxon>Embryophyta</taxon>
        <taxon>Tracheophyta</taxon>
        <taxon>Spermatophyta</taxon>
        <taxon>Magnoliopsida</taxon>
        <taxon>Ranunculales</taxon>
        <taxon>Papaveraceae</taxon>
        <taxon>Papaveroideae</taxon>
        <taxon>Papaver</taxon>
    </lineage>
</organism>
<name>A0AAD4XKJ3_9MAGN</name>
<evidence type="ECO:0000313" key="1">
    <source>
        <dbReference type="EMBL" id="KAI3922961.1"/>
    </source>
</evidence>
<comment type="caution">
    <text evidence="1">The sequence shown here is derived from an EMBL/GenBank/DDBJ whole genome shotgun (WGS) entry which is preliminary data.</text>
</comment>
<evidence type="ECO:0000313" key="2">
    <source>
        <dbReference type="Proteomes" id="UP001202328"/>
    </source>
</evidence>
<proteinExistence type="predicted"/>
<dbReference type="Proteomes" id="UP001202328">
    <property type="component" value="Unassembled WGS sequence"/>
</dbReference>
<gene>
    <name evidence="1" type="ORF">MKW98_007092</name>
</gene>
<keyword evidence="2" id="KW-1185">Reference proteome</keyword>
<dbReference type="EMBL" id="JAJJMB010008592">
    <property type="protein sequence ID" value="KAI3922961.1"/>
    <property type="molecule type" value="Genomic_DNA"/>
</dbReference>
<feature type="non-terminal residue" evidence="1">
    <location>
        <position position="1"/>
    </location>
</feature>
<accession>A0AAD4XKJ3</accession>
<protein>
    <submittedName>
        <fullName evidence="1">Uncharacterized protein</fullName>
    </submittedName>
</protein>